<evidence type="ECO:0000313" key="9">
    <source>
        <dbReference type="Proteomes" id="UP001345219"/>
    </source>
</evidence>
<dbReference type="InterPro" id="IPR047348">
    <property type="entry name" value="XRCC3-like_C"/>
</dbReference>
<proteinExistence type="predicted"/>
<keyword evidence="5" id="KW-0234">DNA repair</keyword>
<dbReference type="GO" id="GO:0000722">
    <property type="term" value="P:telomere maintenance via recombination"/>
    <property type="evidence" value="ECO:0007669"/>
    <property type="project" value="TreeGrafter"/>
</dbReference>
<dbReference type="Proteomes" id="UP001345219">
    <property type="component" value="Chromosome 17"/>
</dbReference>
<dbReference type="GO" id="GO:0005657">
    <property type="term" value="C:replication fork"/>
    <property type="evidence" value="ECO:0007669"/>
    <property type="project" value="TreeGrafter"/>
</dbReference>
<keyword evidence="4" id="KW-0067">ATP-binding</keyword>
<evidence type="ECO:0000256" key="5">
    <source>
        <dbReference type="ARBA" id="ARBA00023204"/>
    </source>
</evidence>
<dbReference type="CDD" id="cd19491">
    <property type="entry name" value="XRCC3"/>
    <property type="match status" value="1"/>
</dbReference>
<dbReference type="PRINTS" id="PR01874">
    <property type="entry name" value="DNAREPAIRADA"/>
</dbReference>
<dbReference type="PIRSF" id="PIRSF005856">
    <property type="entry name" value="Rad51"/>
    <property type="match status" value="1"/>
</dbReference>
<dbReference type="GO" id="GO:0090656">
    <property type="term" value="P:t-circle formation"/>
    <property type="evidence" value="ECO:0007669"/>
    <property type="project" value="TreeGrafter"/>
</dbReference>
<dbReference type="GO" id="GO:0033065">
    <property type="term" value="C:Rad51C-XRCC3 complex"/>
    <property type="evidence" value="ECO:0007669"/>
    <property type="project" value="TreeGrafter"/>
</dbReference>
<feature type="domain" description="RecA family profile 1" evidence="7">
    <location>
        <begin position="12"/>
        <end position="198"/>
    </location>
</feature>
<sequence>MRPATLQVRPRLVTKLTSGCPTLDRHLAGGFPFGSITEISGESGVGKTQFCLQLALLTQLPPSLGGLSSSSLFLHSEFPFPSRRLHQIAQSFLAVHRDVFSSHPSYNPLDCVFVHPLHTADHLLDEMPRIESFIESSRASRLPVRLIVIDSIAALFRSEFDNTPFDLKRRSSIFFKISGWLKSLAVKFDLAVIVTNQVVDLVGPSGGANGLRIGNLGCLNSSGRRVSPALGLSWANCVNSRIFLSREEELLVDQATGPVHRSNGETSVHGARAIRRLHVIFSPHLPYSSCEFMIAREGIRGIER</sequence>
<evidence type="ECO:0000256" key="4">
    <source>
        <dbReference type="ARBA" id="ARBA00022840"/>
    </source>
</evidence>
<keyword evidence="6" id="KW-0539">Nucleus</keyword>
<keyword evidence="2" id="KW-0547">Nucleotide-binding</keyword>
<dbReference type="GO" id="GO:0005524">
    <property type="term" value="F:ATP binding"/>
    <property type="evidence" value="ECO:0007669"/>
    <property type="project" value="UniProtKB-KW"/>
</dbReference>
<evidence type="ECO:0000256" key="3">
    <source>
        <dbReference type="ARBA" id="ARBA00022763"/>
    </source>
</evidence>
<name>A0AAN7K464_9MYRT</name>
<organism evidence="8 9">
    <name type="scientific">Trapa incisa</name>
    <dbReference type="NCBI Taxonomy" id="236973"/>
    <lineage>
        <taxon>Eukaryota</taxon>
        <taxon>Viridiplantae</taxon>
        <taxon>Streptophyta</taxon>
        <taxon>Embryophyta</taxon>
        <taxon>Tracheophyta</taxon>
        <taxon>Spermatophyta</taxon>
        <taxon>Magnoliopsida</taxon>
        <taxon>eudicotyledons</taxon>
        <taxon>Gunneridae</taxon>
        <taxon>Pentapetalae</taxon>
        <taxon>rosids</taxon>
        <taxon>malvids</taxon>
        <taxon>Myrtales</taxon>
        <taxon>Lythraceae</taxon>
        <taxon>Trapa</taxon>
    </lineage>
</organism>
<reference evidence="8 9" key="1">
    <citation type="journal article" date="2023" name="Hortic Res">
        <title>Pangenome of water caltrop reveals structural variations and asymmetric subgenome divergence after allopolyploidization.</title>
        <authorList>
            <person name="Zhang X."/>
            <person name="Chen Y."/>
            <person name="Wang L."/>
            <person name="Yuan Y."/>
            <person name="Fang M."/>
            <person name="Shi L."/>
            <person name="Lu R."/>
            <person name="Comes H.P."/>
            <person name="Ma Y."/>
            <person name="Chen Y."/>
            <person name="Huang G."/>
            <person name="Zhou Y."/>
            <person name="Zheng Z."/>
            <person name="Qiu Y."/>
        </authorList>
    </citation>
    <scope>NUCLEOTIDE SEQUENCE [LARGE SCALE GENOMIC DNA]</scope>
    <source>
        <tissue evidence="8">Roots</tissue>
    </source>
</reference>
<dbReference type="GO" id="GO:0045003">
    <property type="term" value="P:double-strand break repair via synthesis-dependent strand annealing"/>
    <property type="evidence" value="ECO:0007669"/>
    <property type="project" value="TreeGrafter"/>
</dbReference>
<evidence type="ECO:0000313" key="8">
    <source>
        <dbReference type="EMBL" id="KAK4759309.1"/>
    </source>
</evidence>
<evidence type="ECO:0000259" key="7">
    <source>
        <dbReference type="PROSITE" id="PS50162"/>
    </source>
</evidence>
<dbReference type="InterPro" id="IPR027417">
    <property type="entry name" value="P-loop_NTPase"/>
</dbReference>
<comment type="subcellular location">
    <subcellularLocation>
        <location evidence="1">Nucleus</location>
    </subcellularLocation>
</comment>
<comment type="caution">
    <text evidence="8">The sequence shown here is derived from an EMBL/GenBank/DDBJ whole genome shotgun (WGS) entry which is preliminary data.</text>
</comment>
<dbReference type="Pfam" id="PF08423">
    <property type="entry name" value="Rad51"/>
    <property type="match status" value="1"/>
</dbReference>
<dbReference type="EMBL" id="JAXIOK010000011">
    <property type="protein sequence ID" value="KAK4759309.1"/>
    <property type="molecule type" value="Genomic_DNA"/>
</dbReference>
<dbReference type="GO" id="GO:0071140">
    <property type="term" value="P:resolution of mitotic recombination intermediates"/>
    <property type="evidence" value="ECO:0007669"/>
    <property type="project" value="TreeGrafter"/>
</dbReference>
<evidence type="ECO:0000256" key="1">
    <source>
        <dbReference type="ARBA" id="ARBA00004123"/>
    </source>
</evidence>
<evidence type="ECO:0000256" key="2">
    <source>
        <dbReference type="ARBA" id="ARBA00022741"/>
    </source>
</evidence>
<keyword evidence="9" id="KW-1185">Reference proteome</keyword>
<dbReference type="InterPro" id="IPR016467">
    <property type="entry name" value="DNA_recomb/repair_RecA-like"/>
</dbReference>
<dbReference type="GO" id="GO:0000400">
    <property type="term" value="F:four-way junction DNA binding"/>
    <property type="evidence" value="ECO:0007669"/>
    <property type="project" value="TreeGrafter"/>
</dbReference>
<dbReference type="AlphaFoldDB" id="A0AAN7K464"/>
<keyword evidence="3" id="KW-0227">DNA damage</keyword>
<dbReference type="PANTHER" id="PTHR46487">
    <property type="entry name" value="DNA REPAIR PROTEIN XRCC3"/>
    <property type="match status" value="1"/>
</dbReference>
<protein>
    <recommendedName>
        <fullName evidence="7">RecA family profile 1 domain-containing protein</fullName>
    </recommendedName>
</protein>
<gene>
    <name evidence="8" type="ORF">SAY87_022440</name>
</gene>
<accession>A0AAN7K464</accession>
<dbReference type="InterPro" id="IPR013632">
    <property type="entry name" value="Rad51_C"/>
</dbReference>
<dbReference type="PANTHER" id="PTHR46487:SF1">
    <property type="entry name" value="DNA REPAIR PROTEIN XRCC3"/>
    <property type="match status" value="1"/>
</dbReference>
<dbReference type="InterPro" id="IPR020588">
    <property type="entry name" value="RecA_ATP-bd"/>
</dbReference>
<dbReference type="Gene3D" id="3.40.50.300">
    <property type="entry name" value="P-loop containing nucleotide triphosphate hydrolases"/>
    <property type="match status" value="1"/>
</dbReference>
<dbReference type="GO" id="GO:0140664">
    <property type="term" value="F:ATP-dependent DNA damage sensor activity"/>
    <property type="evidence" value="ECO:0007669"/>
    <property type="project" value="InterPro"/>
</dbReference>
<dbReference type="PROSITE" id="PS50162">
    <property type="entry name" value="RECA_2"/>
    <property type="match status" value="1"/>
</dbReference>
<evidence type="ECO:0000256" key="6">
    <source>
        <dbReference type="ARBA" id="ARBA00023242"/>
    </source>
</evidence>
<dbReference type="SUPFAM" id="SSF52540">
    <property type="entry name" value="P-loop containing nucleoside triphosphate hydrolases"/>
    <property type="match status" value="1"/>
</dbReference>